<organism evidence="1 2">
    <name type="scientific">Abeliophyllum distichum</name>
    <dbReference type="NCBI Taxonomy" id="126358"/>
    <lineage>
        <taxon>Eukaryota</taxon>
        <taxon>Viridiplantae</taxon>
        <taxon>Streptophyta</taxon>
        <taxon>Embryophyta</taxon>
        <taxon>Tracheophyta</taxon>
        <taxon>Spermatophyta</taxon>
        <taxon>Magnoliopsida</taxon>
        <taxon>eudicotyledons</taxon>
        <taxon>Gunneridae</taxon>
        <taxon>Pentapetalae</taxon>
        <taxon>asterids</taxon>
        <taxon>lamiids</taxon>
        <taxon>Lamiales</taxon>
        <taxon>Oleaceae</taxon>
        <taxon>Forsythieae</taxon>
        <taxon>Abeliophyllum</taxon>
    </lineage>
</organism>
<reference evidence="2" key="1">
    <citation type="submission" date="2024-07" db="EMBL/GenBank/DDBJ databases">
        <title>Two chromosome-level genome assemblies of Korean endemic species Abeliophyllum distichum and Forsythia ovata (Oleaceae).</title>
        <authorList>
            <person name="Jang H."/>
        </authorList>
    </citation>
    <scope>NUCLEOTIDE SEQUENCE [LARGE SCALE GENOMIC DNA]</scope>
</reference>
<evidence type="ECO:0000313" key="2">
    <source>
        <dbReference type="Proteomes" id="UP001604336"/>
    </source>
</evidence>
<evidence type="ECO:0000313" key="1">
    <source>
        <dbReference type="EMBL" id="KAL2490177.1"/>
    </source>
</evidence>
<protein>
    <submittedName>
        <fullName evidence="1">Pathogenesis-related homeodomain protein-like</fullName>
    </submittedName>
</protein>
<proteinExistence type="predicted"/>
<comment type="caution">
    <text evidence="1">The sequence shown here is derived from an EMBL/GenBank/DDBJ whole genome shotgun (WGS) entry which is preliminary data.</text>
</comment>
<dbReference type="Proteomes" id="UP001604336">
    <property type="component" value="Unassembled WGS sequence"/>
</dbReference>
<dbReference type="EMBL" id="JBFOLK010000008">
    <property type="protein sequence ID" value="KAL2490177.1"/>
    <property type="molecule type" value="Genomic_DNA"/>
</dbReference>
<accession>A0ABD1RQW2</accession>
<sequence length="131" mass="14293">MQSADLTAPRLFLQITSVLHAQIDVEPEGKCFLCMESVREDDGGNFFAYKEVVGAENIENKLASTEETTGFEEVGPTPGDVTENFSAEQRGPLLENIKTSFVIENLEGPPENKAMTVVLALSGQAEPTRKM</sequence>
<dbReference type="AlphaFoldDB" id="A0ABD1RQW2"/>
<name>A0ABD1RQW2_9LAMI</name>
<gene>
    <name evidence="1" type="ORF">Adt_25805</name>
</gene>
<keyword evidence="2" id="KW-1185">Reference proteome</keyword>